<feature type="domain" description="SAC" evidence="2">
    <location>
        <begin position="398"/>
        <end position="536"/>
    </location>
</feature>
<evidence type="ECO:0000259" key="2">
    <source>
        <dbReference type="PROSITE" id="PS50275"/>
    </source>
</evidence>
<dbReference type="PANTHER" id="PTHR45662">
    <property type="entry name" value="PHOSPHATIDYLINOSITIDE PHOSPHATASE SAC1"/>
    <property type="match status" value="1"/>
</dbReference>
<dbReference type="EMBL" id="NMUH01003034">
    <property type="protein sequence ID" value="MQM03440.1"/>
    <property type="molecule type" value="Genomic_DNA"/>
</dbReference>
<organism evidence="3 4">
    <name type="scientific">Colocasia esculenta</name>
    <name type="common">Wild taro</name>
    <name type="synonym">Arum esculentum</name>
    <dbReference type="NCBI Taxonomy" id="4460"/>
    <lineage>
        <taxon>Eukaryota</taxon>
        <taxon>Viridiplantae</taxon>
        <taxon>Streptophyta</taxon>
        <taxon>Embryophyta</taxon>
        <taxon>Tracheophyta</taxon>
        <taxon>Spermatophyta</taxon>
        <taxon>Magnoliopsida</taxon>
        <taxon>Liliopsida</taxon>
        <taxon>Araceae</taxon>
        <taxon>Aroideae</taxon>
        <taxon>Colocasieae</taxon>
        <taxon>Colocasia</taxon>
    </lineage>
</organism>
<accession>A0A843WL08</accession>
<comment type="caution">
    <text evidence="3">The sequence shown here is derived from an EMBL/GenBank/DDBJ whole genome shotgun (WGS) entry which is preliminary data.</text>
</comment>
<dbReference type="PANTHER" id="PTHR45662:SF2">
    <property type="entry name" value="PHOSPHATIDYLINOSITOL-3-PHOSPHATASE SAC1"/>
    <property type="match status" value="1"/>
</dbReference>
<feature type="region of interest" description="Disordered" evidence="1">
    <location>
        <begin position="26"/>
        <end position="51"/>
    </location>
</feature>
<proteinExistence type="predicted"/>
<dbReference type="Proteomes" id="UP000652761">
    <property type="component" value="Unassembled WGS sequence"/>
</dbReference>
<gene>
    <name evidence="3" type="ORF">Taro_036223</name>
</gene>
<evidence type="ECO:0000313" key="3">
    <source>
        <dbReference type="EMBL" id="MQM03440.1"/>
    </source>
</evidence>
<dbReference type="PROSITE" id="PS50275">
    <property type="entry name" value="SAC"/>
    <property type="match status" value="1"/>
</dbReference>
<evidence type="ECO:0000313" key="4">
    <source>
        <dbReference type="Proteomes" id="UP000652761"/>
    </source>
</evidence>
<dbReference type="GO" id="GO:0043812">
    <property type="term" value="F:phosphatidylinositol-4-phosphate phosphatase activity"/>
    <property type="evidence" value="ECO:0007669"/>
    <property type="project" value="TreeGrafter"/>
</dbReference>
<keyword evidence="4" id="KW-1185">Reference proteome</keyword>
<protein>
    <recommendedName>
        <fullName evidence="2">SAC domain-containing protein</fullName>
    </recommendedName>
</protein>
<evidence type="ECO:0000256" key="1">
    <source>
        <dbReference type="SAM" id="MobiDB-lite"/>
    </source>
</evidence>
<dbReference type="GO" id="GO:0005783">
    <property type="term" value="C:endoplasmic reticulum"/>
    <property type="evidence" value="ECO:0007669"/>
    <property type="project" value="TreeGrafter"/>
</dbReference>
<feature type="region of interest" description="Disordered" evidence="1">
    <location>
        <begin position="138"/>
        <end position="159"/>
    </location>
</feature>
<dbReference type="OrthoDB" id="405996at2759"/>
<dbReference type="GO" id="GO:0046856">
    <property type="term" value="P:phosphatidylinositol dephosphorylation"/>
    <property type="evidence" value="ECO:0007669"/>
    <property type="project" value="TreeGrafter"/>
</dbReference>
<reference evidence="3" key="1">
    <citation type="submission" date="2017-07" db="EMBL/GenBank/DDBJ databases">
        <title>Taro Niue Genome Assembly and Annotation.</title>
        <authorList>
            <person name="Atibalentja N."/>
            <person name="Keating K."/>
            <person name="Fields C.J."/>
        </authorList>
    </citation>
    <scope>NUCLEOTIDE SEQUENCE</scope>
    <source>
        <strain evidence="3">Niue_2</strain>
        <tissue evidence="3">Leaf</tissue>
    </source>
</reference>
<name>A0A843WL08_COLES</name>
<dbReference type="Pfam" id="PF02383">
    <property type="entry name" value="Syja_N"/>
    <property type="match status" value="2"/>
</dbReference>
<dbReference type="AlphaFoldDB" id="A0A843WL08"/>
<sequence>MTVAATLNMIRKMSAKYSRNVRFRRHRTQRASSCPLPLTNAHTLPSRRGPPRLLPPTPLQNPAIRLALLCPPALPVPPHFPPSSLFNYPCPVIAPPPSLSVFPTKTPISAAPDCLSTIALHTLLRGFSITTAPDDSPSLPLVSLHRRRSRRSPTSAVHTGDLRQLPSLLRSSVLQPGQTQSRRLSSSDLLFTRPTHEVVGCRRIRRRRTDRNVSIRPLSWVLDRAAPGGSAHRWTDYLGREFCLSCRRSGPPSGSHIFGAMEKSDSAKKLCTKMRLWEFPDQYIIEPTDGILDSYLAVSRADGSMNLIRTYLMVITECERVGSYLGHAIFKVSSLQTLPCNNSMKTSSSEQKKMEAELSTLLNAAERSHGLYFSYDVNLTLSLQRLHALDPESKLLPLWRQADPRFLWNNYMLEALIDNKPRVTERHFMDLRKRYGSVLAVDLVNKHGSEGRLSEKFASAMQHMRSEDIQYIHFDFHRICGHIRFERLSQLYDQMKDYINKQGYFLLNPSGEKVNEQQGIVRTNCIDCLDRTNVTQKKCFFVSSCTLILIVLEVLKIFK</sequence>
<dbReference type="InterPro" id="IPR002013">
    <property type="entry name" value="SAC_dom"/>
</dbReference>